<evidence type="ECO:0000313" key="3">
    <source>
        <dbReference type="Proteomes" id="UP001145742"/>
    </source>
</evidence>
<name>A0ABQ9DUG3_9PASS</name>
<reference evidence="2" key="1">
    <citation type="submission" date="2019-10" db="EMBL/GenBank/DDBJ databases">
        <authorList>
            <person name="Soares A.E.R."/>
            <person name="Aleixo A."/>
            <person name="Schneider P."/>
            <person name="Miyaki C.Y."/>
            <person name="Schneider M.P."/>
            <person name="Mello C."/>
            <person name="Vasconcelos A.T.R."/>
        </authorList>
    </citation>
    <scope>NUCLEOTIDE SEQUENCE</scope>
    <source>
        <tissue evidence="2">Muscle</tissue>
    </source>
</reference>
<keyword evidence="1" id="KW-0175">Coiled coil</keyword>
<keyword evidence="3" id="KW-1185">Reference proteome</keyword>
<gene>
    <name evidence="2" type="ORF">WISP_01566</name>
</gene>
<accession>A0ABQ9DUG3</accession>
<organism evidence="2 3">
    <name type="scientific">Willisornis vidua</name>
    <name type="common">Xingu scale-backed antbird</name>
    <dbReference type="NCBI Taxonomy" id="1566151"/>
    <lineage>
        <taxon>Eukaryota</taxon>
        <taxon>Metazoa</taxon>
        <taxon>Chordata</taxon>
        <taxon>Craniata</taxon>
        <taxon>Vertebrata</taxon>
        <taxon>Euteleostomi</taxon>
        <taxon>Archelosauria</taxon>
        <taxon>Archosauria</taxon>
        <taxon>Dinosauria</taxon>
        <taxon>Saurischia</taxon>
        <taxon>Theropoda</taxon>
        <taxon>Coelurosauria</taxon>
        <taxon>Aves</taxon>
        <taxon>Neognathae</taxon>
        <taxon>Neoaves</taxon>
        <taxon>Telluraves</taxon>
        <taxon>Australaves</taxon>
        <taxon>Passeriformes</taxon>
        <taxon>Thamnophilidae</taxon>
        <taxon>Willisornis</taxon>
    </lineage>
</organism>
<proteinExistence type="predicted"/>
<feature type="coiled-coil region" evidence="1">
    <location>
        <begin position="62"/>
        <end position="96"/>
    </location>
</feature>
<protein>
    <submittedName>
        <fullName evidence="2">Uncharacterized protein</fullName>
    </submittedName>
</protein>
<evidence type="ECO:0000256" key="1">
    <source>
        <dbReference type="SAM" id="Coils"/>
    </source>
</evidence>
<sequence length="221" mass="25813">MDNDVQVLINLLDEFHAKPSPPGMEWAQDNWYNIQATVHRISTLQAGLTTKYNSKKSHTQVVNSLQDLVKSLQTQLEEQKTTVNVLQEDIKNEKAITRVLREELYARIMKEGKKETELESSKEIYPISDLKPLHDDLEKQVIALRPLIKTEYTYEGSDDDTPQITTKEIPYTATELAKLKKEYSRTPKESETEYVWRVSQEVIKFCYQKKKLRDFGELELF</sequence>
<comment type="caution">
    <text evidence="2">The sequence shown here is derived from an EMBL/GenBank/DDBJ whole genome shotgun (WGS) entry which is preliminary data.</text>
</comment>
<dbReference type="Proteomes" id="UP001145742">
    <property type="component" value="Unassembled WGS sequence"/>
</dbReference>
<evidence type="ECO:0000313" key="2">
    <source>
        <dbReference type="EMBL" id="KAJ7428192.1"/>
    </source>
</evidence>
<dbReference type="EMBL" id="WHWB01031040">
    <property type="protein sequence ID" value="KAJ7428192.1"/>
    <property type="molecule type" value="Genomic_DNA"/>
</dbReference>